<dbReference type="EMBL" id="JACBKZ010000014">
    <property type="protein sequence ID" value="KAF5932102.1"/>
    <property type="molecule type" value="Genomic_DNA"/>
</dbReference>
<feature type="region of interest" description="Disordered" evidence="1">
    <location>
        <begin position="26"/>
        <end position="46"/>
    </location>
</feature>
<organism evidence="2 3">
    <name type="scientific">Camellia sinensis</name>
    <name type="common">Tea plant</name>
    <name type="synonym">Thea sinensis</name>
    <dbReference type="NCBI Taxonomy" id="4442"/>
    <lineage>
        <taxon>Eukaryota</taxon>
        <taxon>Viridiplantae</taxon>
        <taxon>Streptophyta</taxon>
        <taxon>Embryophyta</taxon>
        <taxon>Tracheophyta</taxon>
        <taxon>Spermatophyta</taxon>
        <taxon>Magnoliopsida</taxon>
        <taxon>eudicotyledons</taxon>
        <taxon>Gunneridae</taxon>
        <taxon>Pentapetalae</taxon>
        <taxon>asterids</taxon>
        <taxon>Ericales</taxon>
        <taxon>Theaceae</taxon>
        <taxon>Camellia</taxon>
    </lineage>
</organism>
<gene>
    <name evidence="2" type="ORF">HYC85_028273</name>
</gene>
<proteinExistence type="predicted"/>
<dbReference type="Proteomes" id="UP000593564">
    <property type="component" value="Unassembled WGS sequence"/>
</dbReference>
<comment type="caution">
    <text evidence="2">The sequence shown here is derived from an EMBL/GenBank/DDBJ whole genome shotgun (WGS) entry which is preliminary data.</text>
</comment>
<keyword evidence="3" id="KW-1185">Reference proteome</keyword>
<sequence length="110" mass="12209">MCVTSIELENIMSLFGNSVVSLASSRGRRRTPSPLREQAAKSEYGEVWERERERDLDVADGVDLDGDGVDLVCSDFYDPNQDKLDLTRSRRTVVVRGKTVVGVDLSSSEV</sequence>
<dbReference type="AlphaFoldDB" id="A0A7J7FUV3"/>
<evidence type="ECO:0000313" key="2">
    <source>
        <dbReference type="EMBL" id="KAF5932102.1"/>
    </source>
</evidence>
<protein>
    <submittedName>
        <fullName evidence="2">Uncharacterized protein</fullName>
    </submittedName>
</protein>
<evidence type="ECO:0000313" key="3">
    <source>
        <dbReference type="Proteomes" id="UP000593564"/>
    </source>
</evidence>
<evidence type="ECO:0000256" key="1">
    <source>
        <dbReference type="SAM" id="MobiDB-lite"/>
    </source>
</evidence>
<reference evidence="3" key="1">
    <citation type="journal article" date="2020" name="Nat. Commun.">
        <title>Genome assembly of wild tea tree DASZ reveals pedigree and selection history of tea varieties.</title>
        <authorList>
            <person name="Zhang W."/>
            <person name="Zhang Y."/>
            <person name="Qiu H."/>
            <person name="Guo Y."/>
            <person name="Wan H."/>
            <person name="Zhang X."/>
            <person name="Scossa F."/>
            <person name="Alseekh S."/>
            <person name="Zhang Q."/>
            <person name="Wang P."/>
            <person name="Xu L."/>
            <person name="Schmidt M.H."/>
            <person name="Jia X."/>
            <person name="Li D."/>
            <person name="Zhu A."/>
            <person name="Guo F."/>
            <person name="Chen W."/>
            <person name="Ni D."/>
            <person name="Usadel B."/>
            <person name="Fernie A.R."/>
            <person name="Wen W."/>
        </authorList>
    </citation>
    <scope>NUCLEOTIDE SEQUENCE [LARGE SCALE GENOMIC DNA]</scope>
    <source>
        <strain evidence="3">cv. G240</strain>
    </source>
</reference>
<name>A0A7J7FUV3_CAMSI</name>
<reference evidence="2 3" key="2">
    <citation type="submission" date="2020-07" db="EMBL/GenBank/DDBJ databases">
        <title>Genome assembly of wild tea tree DASZ reveals pedigree and selection history of tea varieties.</title>
        <authorList>
            <person name="Zhang W."/>
        </authorList>
    </citation>
    <scope>NUCLEOTIDE SEQUENCE [LARGE SCALE GENOMIC DNA]</scope>
    <source>
        <strain evidence="3">cv. G240</strain>
        <tissue evidence="2">Leaf</tissue>
    </source>
</reference>
<accession>A0A7J7FUV3</accession>